<name>A0A8S4H867_PLAVI</name>
<feature type="compositionally biased region" description="Low complexity" evidence="1">
    <location>
        <begin position="249"/>
        <end position="258"/>
    </location>
</feature>
<gene>
    <name evidence="2" type="ORF">PVW1_100019300</name>
</gene>
<evidence type="ECO:0000313" key="3">
    <source>
        <dbReference type="Proteomes" id="UP000779233"/>
    </source>
</evidence>
<comment type="caution">
    <text evidence="2">The sequence shown here is derived from an EMBL/GenBank/DDBJ whole genome shotgun (WGS) entry which is preliminary data.</text>
</comment>
<dbReference type="VEuPathDB" id="PlasmoDB:PVPAM_000042000"/>
<feature type="region of interest" description="Disordered" evidence="1">
    <location>
        <begin position="238"/>
        <end position="258"/>
    </location>
</feature>
<proteinExistence type="predicted"/>
<evidence type="ECO:0000313" key="2">
    <source>
        <dbReference type="EMBL" id="CAG9474613.1"/>
    </source>
</evidence>
<organism evidence="2 3">
    <name type="scientific">Plasmodium vivax</name>
    <name type="common">malaria parasite P. vivax</name>
    <dbReference type="NCBI Taxonomy" id="5855"/>
    <lineage>
        <taxon>Eukaryota</taxon>
        <taxon>Sar</taxon>
        <taxon>Alveolata</taxon>
        <taxon>Apicomplexa</taxon>
        <taxon>Aconoidasida</taxon>
        <taxon>Haemosporida</taxon>
        <taxon>Plasmodiidae</taxon>
        <taxon>Plasmodium</taxon>
        <taxon>Plasmodium (Plasmodium)</taxon>
    </lineage>
</organism>
<evidence type="ECO:0000256" key="1">
    <source>
        <dbReference type="SAM" id="MobiDB-lite"/>
    </source>
</evidence>
<dbReference type="AlphaFoldDB" id="A0A8S4H867"/>
<dbReference type="EMBL" id="CAJZCX010000005">
    <property type="protein sequence ID" value="CAG9474613.1"/>
    <property type="molecule type" value="Genomic_DNA"/>
</dbReference>
<dbReference type="Proteomes" id="UP000779233">
    <property type="component" value="Unassembled WGS sequence"/>
</dbReference>
<sequence>MDFSQLKQKYKFLENILNLYGEMDKPVEKKDQYEDFLNLCDNENAYSTNPKNDEKQTCRIILRNFSLCHVFGLENVMYCCSNLYVWLYFDIKKSRISNDIIKKIFELPKLKVGKWSQHFHCPYVKFTEQTHNPEDIMKLSIFNDNADRFQSMLKDRNNINDCYLKKYVLECVDIYNKTNKAYSSLQECNSSAQEYACEIITAFNSLYTSNIHNKEGIIHEFPELSSDSTLNLNDMCPVEKSEPPRVSEQTQQDTTTTRGASTALTAMVGIPPFLALIYKFTPAGKLFKFGNKKHTIITSDFDKKMENELFHVIKEDSNIKDIQPKYKIGYEPK</sequence>
<protein>
    <submittedName>
        <fullName evidence="2">(malaria parasite P. vivax) hypothetical protein</fullName>
    </submittedName>
</protein>
<reference evidence="2" key="1">
    <citation type="submission" date="2021-09" db="EMBL/GenBank/DDBJ databases">
        <authorList>
            <consortium name="Pathogen Informatics"/>
        </authorList>
    </citation>
    <scope>NUCLEOTIDE SEQUENCE</scope>
    <source>
        <strain evidence="2">PvW1</strain>
    </source>
</reference>
<accession>A0A8S4H867</accession>